<evidence type="ECO:0000313" key="1">
    <source>
        <dbReference type="EMBL" id="STV18231.1"/>
    </source>
</evidence>
<organism evidence="1 2">
    <name type="scientific">Klebsiella pneumoniae subsp. pneumoniae</name>
    <dbReference type="NCBI Taxonomy" id="72407"/>
    <lineage>
        <taxon>Bacteria</taxon>
        <taxon>Pseudomonadati</taxon>
        <taxon>Pseudomonadota</taxon>
        <taxon>Gammaproteobacteria</taxon>
        <taxon>Enterobacterales</taxon>
        <taxon>Enterobacteriaceae</taxon>
        <taxon>Klebsiella/Raoultella group</taxon>
        <taxon>Klebsiella</taxon>
        <taxon>Klebsiella pneumoniae complex</taxon>
    </lineage>
</organism>
<dbReference type="EMBL" id="UGMA01000005">
    <property type="protein sequence ID" value="STV18231.1"/>
    <property type="molecule type" value="Genomic_DNA"/>
</dbReference>
<evidence type="ECO:0000313" key="2">
    <source>
        <dbReference type="Proteomes" id="UP000254020"/>
    </source>
</evidence>
<dbReference type="Proteomes" id="UP000254020">
    <property type="component" value="Unassembled WGS sequence"/>
</dbReference>
<proteinExistence type="predicted"/>
<accession>A0A378AR32</accession>
<reference evidence="1 2" key="1">
    <citation type="submission" date="2018-06" db="EMBL/GenBank/DDBJ databases">
        <authorList>
            <consortium name="Pathogen Informatics"/>
            <person name="Doyle S."/>
        </authorList>
    </citation>
    <scope>NUCLEOTIDE SEQUENCE [LARGE SCALE GENOMIC DNA]</scope>
    <source>
        <strain evidence="1 2">NCTC9504</strain>
    </source>
</reference>
<dbReference type="AlphaFoldDB" id="A0A378AR32"/>
<protein>
    <submittedName>
        <fullName evidence="1">Threonine efflux system</fullName>
    </submittedName>
</protein>
<name>A0A378AR32_KLEPN</name>
<gene>
    <name evidence="1" type="ORF">NCTC9504_06302</name>
</gene>
<sequence>MLMLFLTVALVHIIALMSPGRTFSLSHKRPSAARAERR</sequence>